<dbReference type="RefSeq" id="WP_171433142.1">
    <property type="nucleotide sequence ID" value="NZ_JABFJV010000014.1"/>
</dbReference>
<proteinExistence type="predicted"/>
<organism evidence="1 2">
    <name type="scientific">Corallococcus exercitus</name>
    <dbReference type="NCBI Taxonomy" id="2316736"/>
    <lineage>
        <taxon>Bacteria</taxon>
        <taxon>Pseudomonadati</taxon>
        <taxon>Myxococcota</taxon>
        <taxon>Myxococcia</taxon>
        <taxon>Myxococcales</taxon>
        <taxon>Cystobacterineae</taxon>
        <taxon>Myxococcaceae</taxon>
        <taxon>Corallococcus</taxon>
    </lineage>
</organism>
<dbReference type="Proteomes" id="UP000563426">
    <property type="component" value="Unassembled WGS sequence"/>
</dbReference>
<name>A0A7Y4KFS6_9BACT</name>
<comment type="caution">
    <text evidence="1">The sequence shown here is derived from an EMBL/GenBank/DDBJ whole genome shotgun (WGS) entry which is preliminary data.</text>
</comment>
<sequence>MGLAERRAAKEFETKRFPQFKKEIDEAAGFDVPVTVAWETLALDGESHLYDECWSKVYFVPLIAALKAITIDDMGKEALKAGLKKIEIQNRADTSNASRFAASFEGGTLLLDNKPHTNVDDVKDRTQSIQSLLESKL</sequence>
<dbReference type="EMBL" id="JABFJV010000014">
    <property type="protein sequence ID" value="NOK32460.1"/>
    <property type="molecule type" value="Genomic_DNA"/>
</dbReference>
<gene>
    <name evidence="1" type="ORF">HMI49_04515</name>
</gene>
<evidence type="ECO:0000313" key="1">
    <source>
        <dbReference type="EMBL" id="NOK32460.1"/>
    </source>
</evidence>
<evidence type="ECO:0000313" key="2">
    <source>
        <dbReference type="Proteomes" id="UP000563426"/>
    </source>
</evidence>
<dbReference type="AlphaFoldDB" id="A0A7Y4KFS6"/>
<protein>
    <submittedName>
        <fullName evidence="1">Uncharacterized protein</fullName>
    </submittedName>
</protein>
<reference evidence="1 2" key="1">
    <citation type="submission" date="2020-05" db="EMBL/GenBank/DDBJ databases">
        <authorList>
            <person name="Whitworth D."/>
        </authorList>
    </citation>
    <scope>NUCLEOTIDE SEQUENCE [LARGE SCALE GENOMIC DNA]</scope>
    <source>
        <strain evidence="1 2">AB043B</strain>
    </source>
</reference>
<keyword evidence="2" id="KW-1185">Reference proteome</keyword>
<accession>A0A7Y4KFS6</accession>